<evidence type="ECO:0000256" key="1">
    <source>
        <dbReference type="ARBA" id="ARBA00003408"/>
    </source>
</evidence>
<comment type="similarity">
    <text evidence="3">Belongs to the multi antimicrobial extrusion (MATE) (TC 2.A.66.1) family.</text>
</comment>
<dbReference type="GO" id="GO:0015297">
    <property type="term" value="F:antiporter activity"/>
    <property type="evidence" value="ECO:0007669"/>
    <property type="project" value="UniProtKB-KW"/>
</dbReference>
<evidence type="ECO:0000256" key="6">
    <source>
        <dbReference type="ARBA" id="ARBA00022449"/>
    </source>
</evidence>
<feature type="transmembrane region" description="Helical" evidence="13">
    <location>
        <begin position="171"/>
        <end position="190"/>
    </location>
</feature>
<dbReference type="Proteomes" id="UP000649345">
    <property type="component" value="Unassembled WGS sequence"/>
</dbReference>
<protein>
    <recommendedName>
        <fullName evidence="4">Probable multidrug resistance protein NorM</fullName>
    </recommendedName>
    <alternativeName>
        <fullName evidence="12">Multidrug-efflux transporter</fullName>
    </alternativeName>
</protein>
<dbReference type="InterPro" id="IPR002528">
    <property type="entry name" value="MATE_fam"/>
</dbReference>
<keyword evidence="7" id="KW-1003">Cell membrane</keyword>
<comment type="subcellular location">
    <subcellularLocation>
        <location evidence="2">Cell membrane</location>
        <topology evidence="2">Multi-pass membrane protein</topology>
    </subcellularLocation>
</comment>
<feature type="transmembrane region" description="Helical" evidence="13">
    <location>
        <begin position="196"/>
        <end position="217"/>
    </location>
</feature>
<evidence type="ECO:0000256" key="8">
    <source>
        <dbReference type="ARBA" id="ARBA00022692"/>
    </source>
</evidence>
<dbReference type="PIRSF" id="PIRSF006603">
    <property type="entry name" value="DinF"/>
    <property type="match status" value="1"/>
</dbReference>
<dbReference type="Pfam" id="PF01554">
    <property type="entry name" value="MatE"/>
    <property type="match status" value="2"/>
</dbReference>
<feature type="transmembrane region" description="Helical" evidence="13">
    <location>
        <begin position="240"/>
        <end position="265"/>
    </location>
</feature>
<dbReference type="RefSeq" id="WP_186871977.1">
    <property type="nucleotide sequence ID" value="NZ_JACOOR010000004.1"/>
</dbReference>
<dbReference type="CDD" id="cd13138">
    <property type="entry name" value="MATE_yoeA_like"/>
    <property type="match status" value="1"/>
</dbReference>
<dbReference type="PANTHER" id="PTHR43298">
    <property type="entry name" value="MULTIDRUG RESISTANCE PROTEIN NORM-RELATED"/>
    <property type="match status" value="1"/>
</dbReference>
<feature type="transmembrane region" description="Helical" evidence="13">
    <location>
        <begin position="358"/>
        <end position="381"/>
    </location>
</feature>
<dbReference type="InterPro" id="IPR048279">
    <property type="entry name" value="MdtK-like"/>
</dbReference>
<feature type="transmembrane region" description="Helical" evidence="13">
    <location>
        <begin position="61"/>
        <end position="84"/>
    </location>
</feature>
<evidence type="ECO:0000256" key="12">
    <source>
        <dbReference type="ARBA" id="ARBA00031636"/>
    </source>
</evidence>
<proteinExistence type="inferred from homology"/>
<name>A0A923RLX0_9FIRM</name>
<dbReference type="GO" id="GO:0005886">
    <property type="term" value="C:plasma membrane"/>
    <property type="evidence" value="ECO:0007669"/>
    <property type="project" value="UniProtKB-SubCell"/>
</dbReference>
<dbReference type="InterPro" id="IPR050222">
    <property type="entry name" value="MATE_MdtK"/>
</dbReference>
<gene>
    <name evidence="14" type="ORF">H8S44_07765</name>
</gene>
<dbReference type="NCBIfam" id="TIGR00797">
    <property type="entry name" value="matE"/>
    <property type="match status" value="1"/>
</dbReference>
<evidence type="ECO:0000256" key="10">
    <source>
        <dbReference type="ARBA" id="ARBA00023065"/>
    </source>
</evidence>
<evidence type="ECO:0000256" key="7">
    <source>
        <dbReference type="ARBA" id="ARBA00022475"/>
    </source>
</evidence>
<evidence type="ECO:0000313" key="14">
    <source>
        <dbReference type="EMBL" id="MBC5659664.1"/>
    </source>
</evidence>
<evidence type="ECO:0000256" key="2">
    <source>
        <dbReference type="ARBA" id="ARBA00004651"/>
    </source>
</evidence>
<evidence type="ECO:0000256" key="3">
    <source>
        <dbReference type="ARBA" id="ARBA00010199"/>
    </source>
</evidence>
<dbReference type="GO" id="GO:0006811">
    <property type="term" value="P:monoatomic ion transport"/>
    <property type="evidence" value="ECO:0007669"/>
    <property type="project" value="UniProtKB-KW"/>
</dbReference>
<feature type="transmembrane region" description="Helical" evidence="13">
    <location>
        <begin position="138"/>
        <end position="159"/>
    </location>
</feature>
<dbReference type="EMBL" id="JACOOR010000004">
    <property type="protein sequence ID" value="MBC5659664.1"/>
    <property type="molecule type" value="Genomic_DNA"/>
</dbReference>
<keyword evidence="9 13" id="KW-1133">Transmembrane helix</keyword>
<evidence type="ECO:0000256" key="9">
    <source>
        <dbReference type="ARBA" id="ARBA00022989"/>
    </source>
</evidence>
<keyword evidence="8 13" id="KW-0812">Transmembrane</keyword>
<evidence type="ECO:0000256" key="13">
    <source>
        <dbReference type="SAM" id="Phobius"/>
    </source>
</evidence>
<feature type="transmembrane region" description="Helical" evidence="13">
    <location>
        <begin position="317"/>
        <end position="338"/>
    </location>
</feature>
<dbReference type="AlphaFoldDB" id="A0A923RLX0"/>
<sequence>MERVKARDFNSGGVMSNILYFSLPYLLSYFLQTLYGMADLFIIGQFDGTEATTAVSLGSQVMHMLTVILVGLAMGTTVSIGQAVGARDQKRASESIGNTVVLFLGISLSLTILLTALVRPIVSLISTPEEAVEGTIRYLTICFLGIPFITAYNVISSIFRGLGDSKSPMYFIAVACSVNIALDYLFMGAFHLGPAGAALGTTLSQTVSVVIALVAICRRDTGLSLGKADLRPEKGTMEQLLRIGLPVALQDGLIQVSFILITIIANRRGLTDAAAVGIVEKIISFVFLVPSSMLSTVSALCAQNIGAGQEERARKTLRYAICMATGFGLFMAVLVQFIANPVVGLFSKDIAVMIQGGWYFRGYIFDCMFAGIHFSFSGYFCACGRSELSFLHNIVSIILVRIPGAYFMSKLFPTSLLPMGLATAAGSLLSVIICVLAYGWLRRQRS</sequence>
<evidence type="ECO:0000313" key="15">
    <source>
        <dbReference type="Proteomes" id="UP000649345"/>
    </source>
</evidence>
<keyword evidence="11 13" id="KW-0472">Membrane</keyword>
<organism evidence="14 15">
    <name type="scientific">Anaerosacchariphilus hominis</name>
    <dbReference type="NCBI Taxonomy" id="2763017"/>
    <lineage>
        <taxon>Bacteria</taxon>
        <taxon>Bacillati</taxon>
        <taxon>Bacillota</taxon>
        <taxon>Clostridia</taxon>
        <taxon>Lachnospirales</taxon>
        <taxon>Lachnospiraceae</taxon>
        <taxon>Anaerosacchariphilus</taxon>
    </lineage>
</organism>
<comment type="caution">
    <text evidence="14">The sequence shown here is derived from an EMBL/GenBank/DDBJ whole genome shotgun (WGS) entry which is preliminary data.</text>
</comment>
<dbReference type="PANTHER" id="PTHR43298:SF2">
    <property type="entry name" value="FMN_FAD EXPORTER YEEO-RELATED"/>
    <property type="match status" value="1"/>
</dbReference>
<keyword evidence="10" id="KW-0406">Ion transport</keyword>
<feature type="transmembrane region" description="Helical" evidence="13">
    <location>
        <begin position="388"/>
        <end position="408"/>
    </location>
</feature>
<evidence type="ECO:0000256" key="5">
    <source>
        <dbReference type="ARBA" id="ARBA00022448"/>
    </source>
</evidence>
<feature type="transmembrane region" description="Helical" evidence="13">
    <location>
        <begin position="285"/>
        <end position="305"/>
    </location>
</feature>
<evidence type="ECO:0000256" key="11">
    <source>
        <dbReference type="ARBA" id="ARBA00023136"/>
    </source>
</evidence>
<accession>A0A923RLX0</accession>
<keyword evidence="15" id="KW-1185">Reference proteome</keyword>
<reference evidence="14" key="1">
    <citation type="submission" date="2020-08" db="EMBL/GenBank/DDBJ databases">
        <title>Genome public.</title>
        <authorList>
            <person name="Liu C."/>
            <person name="Sun Q."/>
        </authorList>
    </citation>
    <scope>NUCLEOTIDE SEQUENCE</scope>
    <source>
        <strain evidence="14">NSJ-68</strain>
    </source>
</reference>
<dbReference type="GO" id="GO:0042910">
    <property type="term" value="F:xenobiotic transmembrane transporter activity"/>
    <property type="evidence" value="ECO:0007669"/>
    <property type="project" value="InterPro"/>
</dbReference>
<keyword evidence="6" id="KW-0050">Antiport</keyword>
<keyword evidence="5" id="KW-0813">Transport</keyword>
<comment type="function">
    <text evidence="1">Multidrug efflux pump.</text>
</comment>
<feature type="transmembrane region" description="Helical" evidence="13">
    <location>
        <begin position="12"/>
        <end position="31"/>
    </location>
</feature>
<evidence type="ECO:0000256" key="4">
    <source>
        <dbReference type="ARBA" id="ARBA00020268"/>
    </source>
</evidence>
<feature type="transmembrane region" description="Helical" evidence="13">
    <location>
        <begin position="96"/>
        <end position="118"/>
    </location>
</feature>
<feature type="transmembrane region" description="Helical" evidence="13">
    <location>
        <begin position="420"/>
        <end position="441"/>
    </location>
</feature>